<dbReference type="RefSeq" id="WP_331269018.1">
    <property type="nucleotide sequence ID" value="NZ_BAAAZA010000007.1"/>
</dbReference>
<gene>
    <name evidence="1" type="ORF">GCM10022207_31080</name>
</gene>
<evidence type="ECO:0000313" key="2">
    <source>
        <dbReference type="Proteomes" id="UP001501563"/>
    </source>
</evidence>
<dbReference type="InterPro" id="IPR014747">
    <property type="entry name" value="Bac_photo_RC_H_C"/>
</dbReference>
<evidence type="ECO:0000313" key="1">
    <source>
        <dbReference type="EMBL" id="GAA3864593.1"/>
    </source>
</evidence>
<keyword evidence="2" id="KW-1185">Reference proteome</keyword>
<dbReference type="Gene3D" id="3.90.50.10">
    <property type="entry name" value="Photosynthetic Reaction Center, subunit H, domain 2"/>
    <property type="match status" value="1"/>
</dbReference>
<comment type="caution">
    <text evidence="1">The sequence shown here is derived from an EMBL/GenBank/DDBJ whole genome shotgun (WGS) entry which is preliminary data.</text>
</comment>
<sequence length="121" mass="13272">MTIERPWMYEPGSGHVEGQDLAGFTVDATDGTVGHVDRQADGPGMRHLIVDTGVWVFGKSVLIPAGVVSGIDIDAQQITLACSKDEVKDAPLFRTDRETLDPEYLAKVDDYYRGLPPRRAE</sequence>
<proteinExistence type="predicted"/>
<dbReference type="InterPro" id="IPR011033">
    <property type="entry name" value="PRC_barrel-like_sf"/>
</dbReference>
<dbReference type="Proteomes" id="UP001501563">
    <property type="component" value="Unassembled WGS sequence"/>
</dbReference>
<dbReference type="SUPFAM" id="SSF50346">
    <property type="entry name" value="PRC-barrel domain"/>
    <property type="match status" value="1"/>
</dbReference>
<evidence type="ECO:0008006" key="3">
    <source>
        <dbReference type="Google" id="ProtNLM"/>
    </source>
</evidence>
<organism evidence="1 2">
    <name type="scientific">Streptomyces lannensis</name>
    <dbReference type="NCBI Taxonomy" id="766498"/>
    <lineage>
        <taxon>Bacteria</taxon>
        <taxon>Bacillati</taxon>
        <taxon>Actinomycetota</taxon>
        <taxon>Actinomycetes</taxon>
        <taxon>Kitasatosporales</taxon>
        <taxon>Streptomycetaceae</taxon>
        <taxon>Streptomyces</taxon>
    </lineage>
</organism>
<accession>A0ABP7K3V6</accession>
<reference evidence="2" key="1">
    <citation type="journal article" date="2019" name="Int. J. Syst. Evol. Microbiol.">
        <title>The Global Catalogue of Microorganisms (GCM) 10K type strain sequencing project: providing services to taxonomists for standard genome sequencing and annotation.</title>
        <authorList>
            <consortium name="The Broad Institute Genomics Platform"/>
            <consortium name="The Broad Institute Genome Sequencing Center for Infectious Disease"/>
            <person name="Wu L."/>
            <person name="Ma J."/>
        </authorList>
    </citation>
    <scope>NUCLEOTIDE SEQUENCE [LARGE SCALE GENOMIC DNA]</scope>
    <source>
        <strain evidence="2">JCM 16578</strain>
    </source>
</reference>
<dbReference type="EMBL" id="BAAAZA010000007">
    <property type="protein sequence ID" value="GAA3864593.1"/>
    <property type="molecule type" value="Genomic_DNA"/>
</dbReference>
<protein>
    <recommendedName>
        <fullName evidence="3">PRC-barrel domain containing protein</fullName>
    </recommendedName>
</protein>
<name>A0ABP7K3V6_9ACTN</name>